<proteinExistence type="predicted"/>
<sequence length="365" mass="40057">MSWRFLLFISTFFAIYGGANALIFRWLRPVLPAAGPWRLGLMLWFGLMVLSPVISRNLESWGWLRPAAVFDVVGYYWMGLVFVGIFLLGLAKLAGWLLPIGPKTAVWLGLLATAAAFAYGYYEAANPGLSFVTVEAKLPPGVKRIRIAQIADQHLGYTINSDRLANVCRLVASQKPDIVVSTGDLLENTMADPAAVLEPLRRLDPPLGKWAVLGNHEFYMDLNAALEYHRMAGFELLRGQGRALPGALSLAGVDDRPQSDGPAERAMLQALPQDMPVVFLKHRPDVTDESRGRFDLMLCGHTHGGQMFPFGLIVRRVFPMLEGLHQLPGGEKVFVSRGSGLWGPPLRILAPPEVVIIDLVPAGAK</sequence>
<gene>
    <name evidence="5" type="ordered locus">Deba_0153</name>
</gene>
<evidence type="ECO:0000256" key="3">
    <source>
        <dbReference type="SAM" id="Phobius"/>
    </source>
</evidence>
<dbReference type="GO" id="GO:0016020">
    <property type="term" value="C:membrane"/>
    <property type="evidence" value="ECO:0007669"/>
    <property type="project" value="GOC"/>
</dbReference>
<dbReference type="PANTHER" id="PTHR31302">
    <property type="entry name" value="TRANSMEMBRANE PROTEIN WITH METALLOPHOSPHOESTERASE DOMAIN-RELATED"/>
    <property type="match status" value="1"/>
</dbReference>
<dbReference type="EMBL" id="CP002085">
    <property type="protein sequence ID" value="ADK83532.1"/>
    <property type="molecule type" value="Genomic_DNA"/>
</dbReference>
<feature type="transmembrane region" description="Helical" evidence="3">
    <location>
        <begin position="104"/>
        <end position="122"/>
    </location>
</feature>
<keyword evidence="2" id="KW-0378">Hydrolase</keyword>
<dbReference type="KEGG" id="dbr:Deba_0153"/>
<keyword evidence="1" id="KW-0479">Metal-binding</keyword>
<feature type="transmembrane region" description="Helical" evidence="3">
    <location>
        <begin position="37"/>
        <end position="54"/>
    </location>
</feature>
<dbReference type="InterPro" id="IPR004843">
    <property type="entry name" value="Calcineurin-like_PHP"/>
</dbReference>
<evidence type="ECO:0000259" key="4">
    <source>
        <dbReference type="Pfam" id="PF00149"/>
    </source>
</evidence>
<feature type="transmembrane region" description="Helical" evidence="3">
    <location>
        <begin position="75"/>
        <end position="98"/>
    </location>
</feature>
<dbReference type="Gene3D" id="3.60.21.10">
    <property type="match status" value="1"/>
</dbReference>
<evidence type="ECO:0000313" key="5">
    <source>
        <dbReference type="EMBL" id="ADK83532.1"/>
    </source>
</evidence>
<dbReference type="Pfam" id="PF00149">
    <property type="entry name" value="Metallophos"/>
    <property type="match status" value="1"/>
</dbReference>
<dbReference type="Proteomes" id="UP000009047">
    <property type="component" value="Chromosome"/>
</dbReference>
<keyword evidence="3" id="KW-0812">Transmembrane</keyword>
<keyword evidence="3" id="KW-0472">Membrane</keyword>
<dbReference type="eggNOG" id="COG1408">
    <property type="taxonomic scope" value="Bacteria"/>
</dbReference>
<evidence type="ECO:0000313" key="6">
    <source>
        <dbReference type="Proteomes" id="UP000009047"/>
    </source>
</evidence>
<reference evidence="5 6" key="1">
    <citation type="journal article" date="2010" name="Stand. Genomic Sci.">
        <title>Complete genome sequence of Desulfarculus baarsii type strain (2st14).</title>
        <authorList>
            <person name="Sun H."/>
            <person name="Spring S."/>
            <person name="Lapidus A."/>
            <person name="Davenport K."/>
            <person name="Del Rio T.G."/>
            <person name="Tice H."/>
            <person name="Nolan M."/>
            <person name="Copeland A."/>
            <person name="Cheng J.F."/>
            <person name="Lucas S."/>
            <person name="Tapia R."/>
            <person name="Goodwin L."/>
            <person name="Pitluck S."/>
            <person name="Ivanova N."/>
            <person name="Pagani I."/>
            <person name="Mavromatis K."/>
            <person name="Ovchinnikova G."/>
            <person name="Pati A."/>
            <person name="Chen A."/>
            <person name="Palaniappan K."/>
            <person name="Hauser L."/>
            <person name="Chang Y.J."/>
            <person name="Jeffries C.D."/>
            <person name="Detter J.C."/>
            <person name="Han C."/>
            <person name="Rohde M."/>
            <person name="Brambilla E."/>
            <person name="Goker M."/>
            <person name="Woyke T."/>
            <person name="Bristow J."/>
            <person name="Eisen J.A."/>
            <person name="Markowitz V."/>
            <person name="Hugenholtz P."/>
            <person name="Kyrpides N.C."/>
            <person name="Klenk H.P."/>
            <person name="Land M."/>
        </authorList>
    </citation>
    <scope>NUCLEOTIDE SEQUENCE [LARGE SCALE GENOMIC DNA]</scope>
    <source>
        <strain evidence="6">ATCC 33931 / DSM 2075 / LMG 7858 / VKM B-1802 / 2st14</strain>
    </source>
</reference>
<dbReference type="SUPFAM" id="SSF56300">
    <property type="entry name" value="Metallo-dependent phosphatases"/>
    <property type="match status" value="1"/>
</dbReference>
<accession>E1QDL3</accession>
<name>E1QDL3_DESB2</name>
<keyword evidence="6" id="KW-1185">Reference proteome</keyword>
<dbReference type="OrthoDB" id="9780884at2"/>
<dbReference type="CDD" id="cd07385">
    <property type="entry name" value="MPP_YkuE_C"/>
    <property type="match status" value="1"/>
</dbReference>
<evidence type="ECO:0000256" key="1">
    <source>
        <dbReference type="ARBA" id="ARBA00022723"/>
    </source>
</evidence>
<dbReference type="RefSeq" id="WP_013256988.1">
    <property type="nucleotide sequence ID" value="NC_014365.1"/>
</dbReference>
<dbReference type="HOGENOM" id="CLU_025443_0_1_7"/>
<dbReference type="STRING" id="644282.Deba_0153"/>
<organism evidence="5 6">
    <name type="scientific">Desulfarculus baarsii (strain ATCC 33931 / DSM 2075 / LMG 7858 / VKM B-1802 / 2st14)</name>
    <dbReference type="NCBI Taxonomy" id="644282"/>
    <lineage>
        <taxon>Bacteria</taxon>
        <taxon>Pseudomonadati</taxon>
        <taxon>Thermodesulfobacteriota</taxon>
        <taxon>Desulfarculia</taxon>
        <taxon>Desulfarculales</taxon>
        <taxon>Desulfarculaceae</taxon>
        <taxon>Desulfarculus</taxon>
    </lineage>
</organism>
<dbReference type="GO" id="GO:0009245">
    <property type="term" value="P:lipid A biosynthetic process"/>
    <property type="evidence" value="ECO:0007669"/>
    <property type="project" value="TreeGrafter"/>
</dbReference>
<dbReference type="PANTHER" id="PTHR31302:SF31">
    <property type="entry name" value="PHOSPHODIESTERASE YAEI"/>
    <property type="match status" value="1"/>
</dbReference>
<dbReference type="AlphaFoldDB" id="E1QDL3"/>
<dbReference type="GO" id="GO:0008758">
    <property type="term" value="F:UDP-2,3-diacylglucosamine hydrolase activity"/>
    <property type="evidence" value="ECO:0007669"/>
    <property type="project" value="TreeGrafter"/>
</dbReference>
<keyword evidence="3" id="KW-1133">Transmembrane helix</keyword>
<protein>
    <submittedName>
        <fullName evidence="5">Metallophosphoesterase</fullName>
    </submittedName>
</protein>
<feature type="domain" description="Calcineurin-like phosphoesterase" evidence="4">
    <location>
        <begin position="145"/>
        <end position="304"/>
    </location>
</feature>
<evidence type="ECO:0000256" key="2">
    <source>
        <dbReference type="ARBA" id="ARBA00022801"/>
    </source>
</evidence>
<dbReference type="InterPro" id="IPR051158">
    <property type="entry name" value="Metallophosphoesterase_sf"/>
</dbReference>
<dbReference type="InterPro" id="IPR029052">
    <property type="entry name" value="Metallo-depent_PP-like"/>
</dbReference>
<dbReference type="GO" id="GO:0046872">
    <property type="term" value="F:metal ion binding"/>
    <property type="evidence" value="ECO:0007669"/>
    <property type="project" value="UniProtKB-KW"/>
</dbReference>